<dbReference type="Proteomes" id="UP001273166">
    <property type="component" value="Unassembled WGS sequence"/>
</dbReference>
<protein>
    <recommendedName>
        <fullName evidence="3">G domain-containing protein</fullName>
    </recommendedName>
</protein>
<dbReference type="Gene3D" id="3.40.50.300">
    <property type="entry name" value="P-loop containing nucleotide triphosphate hydrolases"/>
    <property type="match status" value="1"/>
</dbReference>
<evidence type="ECO:0000313" key="2">
    <source>
        <dbReference type="Proteomes" id="UP001273166"/>
    </source>
</evidence>
<dbReference type="RefSeq" id="XP_062717467.1">
    <property type="nucleotide sequence ID" value="XM_062865279.1"/>
</dbReference>
<accession>A0AAJ0GKP9</accession>
<sequence>MTDLATLPPPSDFLAACPKFRILVLGNPESTKQELFAKIFGVDLEKKLVDDAFSADHQIGQELDLHGQNARLAIHACLNFGTADKANYDRVHAFLASRSAPTIKPEDRIHCVWYYVASEENRSVGELETRFFTGDLHAAAPYMPVVLVFTKYDEYVSQVKLEWSRNADEHGLSKVAVSHILRDLSSKKFEKEIGKKWDDVLNGRIPRVCVSSGEDEDSARSSEELAEATLACLRDKNVKLAFAAAQRNSALISTRFAAEAAAEEYFEVDTGHARKRHGIDMREILPNFVAKAVQLFNMRDPSDTLSTIISEGFLARILDATFDPTQKGLLAECLRRSGTESGSILLNLTPHERAVLLAQALAGVLLLLHRLADAQWTHDHRRHHHHPLTRAGVERQLEEIGRGSREKGEVLHTVEESTIFTTCTLRQGVADLLVQAVMRADAALRSGMRGHERGGSREIIVEDDSELQDIFWRSVHDHKRPDDVVLPCGLTVLPLT</sequence>
<organism evidence="1 2">
    <name type="scientific">Chaetomium strumarium</name>
    <dbReference type="NCBI Taxonomy" id="1170767"/>
    <lineage>
        <taxon>Eukaryota</taxon>
        <taxon>Fungi</taxon>
        <taxon>Dikarya</taxon>
        <taxon>Ascomycota</taxon>
        <taxon>Pezizomycotina</taxon>
        <taxon>Sordariomycetes</taxon>
        <taxon>Sordariomycetidae</taxon>
        <taxon>Sordariales</taxon>
        <taxon>Chaetomiaceae</taxon>
        <taxon>Chaetomium</taxon>
    </lineage>
</organism>
<evidence type="ECO:0000313" key="1">
    <source>
        <dbReference type="EMBL" id="KAK3301687.1"/>
    </source>
</evidence>
<keyword evidence="2" id="KW-1185">Reference proteome</keyword>
<comment type="caution">
    <text evidence="1">The sequence shown here is derived from an EMBL/GenBank/DDBJ whole genome shotgun (WGS) entry which is preliminary data.</text>
</comment>
<proteinExistence type="predicted"/>
<gene>
    <name evidence="1" type="ORF">B0T15DRAFT_405023</name>
</gene>
<name>A0AAJ0GKP9_9PEZI</name>
<dbReference type="AlphaFoldDB" id="A0AAJ0GKP9"/>
<evidence type="ECO:0008006" key="3">
    <source>
        <dbReference type="Google" id="ProtNLM"/>
    </source>
</evidence>
<dbReference type="GeneID" id="87884108"/>
<reference evidence="1" key="2">
    <citation type="submission" date="2023-06" db="EMBL/GenBank/DDBJ databases">
        <authorList>
            <consortium name="Lawrence Berkeley National Laboratory"/>
            <person name="Mondo S.J."/>
            <person name="Hensen N."/>
            <person name="Bonometti L."/>
            <person name="Westerberg I."/>
            <person name="Brannstrom I.O."/>
            <person name="Guillou S."/>
            <person name="Cros-Aarteil S."/>
            <person name="Calhoun S."/>
            <person name="Haridas S."/>
            <person name="Kuo A."/>
            <person name="Pangilinan J."/>
            <person name="Riley R."/>
            <person name="Labutti K."/>
            <person name="Andreopoulos B."/>
            <person name="Lipzen A."/>
            <person name="Chen C."/>
            <person name="Yanf M."/>
            <person name="Daum C."/>
            <person name="Ng V."/>
            <person name="Clum A."/>
            <person name="Steindorff A."/>
            <person name="Ohm R."/>
            <person name="Martin F."/>
            <person name="Silar P."/>
            <person name="Natvig D."/>
            <person name="Lalanne C."/>
            <person name="Gautier V."/>
            <person name="Ament-Velasquez S.L."/>
            <person name="Kruys A."/>
            <person name="Hutchinson M.I."/>
            <person name="Powell A.J."/>
            <person name="Barry K."/>
            <person name="Miller A.N."/>
            <person name="Grigoriev I.V."/>
            <person name="Debuchy R."/>
            <person name="Gladieux P."/>
            <person name="Thoren M.H."/>
            <person name="Johannesson H."/>
        </authorList>
    </citation>
    <scope>NUCLEOTIDE SEQUENCE</scope>
    <source>
        <strain evidence="1">CBS 333.67</strain>
    </source>
</reference>
<dbReference type="InterPro" id="IPR027417">
    <property type="entry name" value="P-loop_NTPase"/>
</dbReference>
<dbReference type="EMBL" id="JAUDZG010000008">
    <property type="protein sequence ID" value="KAK3301687.1"/>
    <property type="molecule type" value="Genomic_DNA"/>
</dbReference>
<reference evidence="1" key="1">
    <citation type="journal article" date="2023" name="Mol. Phylogenet. Evol.">
        <title>Genome-scale phylogeny and comparative genomics of the fungal order Sordariales.</title>
        <authorList>
            <person name="Hensen N."/>
            <person name="Bonometti L."/>
            <person name="Westerberg I."/>
            <person name="Brannstrom I.O."/>
            <person name="Guillou S."/>
            <person name="Cros-Aarteil S."/>
            <person name="Calhoun S."/>
            <person name="Haridas S."/>
            <person name="Kuo A."/>
            <person name="Mondo S."/>
            <person name="Pangilinan J."/>
            <person name="Riley R."/>
            <person name="LaButti K."/>
            <person name="Andreopoulos B."/>
            <person name="Lipzen A."/>
            <person name="Chen C."/>
            <person name="Yan M."/>
            <person name="Daum C."/>
            <person name="Ng V."/>
            <person name="Clum A."/>
            <person name="Steindorff A."/>
            <person name="Ohm R.A."/>
            <person name="Martin F."/>
            <person name="Silar P."/>
            <person name="Natvig D.O."/>
            <person name="Lalanne C."/>
            <person name="Gautier V."/>
            <person name="Ament-Velasquez S.L."/>
            <person name="Kruys A."/>
            <person name="Hutchinson M.I."/>
            <person name="Powell A.J."/>
            <person name="Barry K."/>
            <person name="Miller A.N."/>
            <person name="Grigoriev I.V."/>
            <person name="Debuchy R."/>
            <person name="Gladieux P."/>
            <person name="Hiltunen Thoren M."/>
            <person name="Johannesson H."/>
        </authorList>
    </citation>
    <scope>NUCLEOTIDE SEQUENCE</scope>
    <source>
        <strain evidence="1">CBS 333.67</strain>
    </source>
</reference>